<evidence type="ECO:0000313" key="2">
    <source>
        <dbReference type="EMBL" id="OIQ66529.1"/>
    </source>
</evidence>
<feature type="compositionally biased region" description="Basic residues" evidence="1">
    <location>
        <begin position="34"/>
        <end position="43"/>
    </location>
</feature>
<feature type="compositionally biased region" description="Low complexity" evidence="1">
    <location>
        <begin position="20"/>
        <end position="31"/>
    </location>
</feature>
<gene>
    <name evidence="2" type="ORF">GALL_518990</name>
</gene>
<comment type="caution">
    <text evidence="2">The sequence shown here is derived from an EMBL/GenBank/DDBJ whole genome shotgun (WGS) entry which is preliminary data.</text>
</comment>
<dbReference type="EMBL" id="MLJW01006539">
    <property type="protein sequence ID" value="OIQ66529.1"/>
    <property type="molecule type" value="Genomic_DNA"/>
</dbReference>
<feature type="region of interest" description="Disordered" evidence="1">
    <location>
        <begin position="1"/>
        <end position="43"/>
    </location>
</feature>
<proteinExistence type="predicted"/>
<evidence type="ECO:0000256" key="1">
    <source>
        <dbReference type="SAM" id="MobiDB-lite"/>
    </source>
</evidence>
<dbReference type="AlphaFoldDB" id="A0A1J5P4N9"/>
<accession>A0A1J5P4N9</accession>
<name>A0A1J5P4N9_9ZZZZ</name>
<sequence>MQGSRRRRWTSSCLRAPTRAASHSAAGCANARTPSRRASRKPRCSCSASSLSITAWTPAPTLESTRSTSSCSSAASASASTSRKLSSCCCAPPACRRASSPAIRAGARTRSTAPGSCARATRMPGPSTGSPGAAGCAPTRPRWSTRRGSTAAARRWRRARRGWGSPRWARATVRCGCDCATSAMRSASCGTTGCSTTDRCASNGCGAGWGWTAARRPPRPASRRPARCCWPAPCCLGAAGAAIHGARCGRGCAGCCGGSTSMRRPATHRARCCRGCTRWTRSSATS</sequence>
<feature type="compositionally biased region" description="Low complexity" evidence="1">
    <location>
        <begin position="124"/>
        <end position="139"/>
    </location>
</feature>
<protein>
    <submittedName>
        <fullName evidence="2">Uncharacterized protein</fullName>
    </submittedName>
</protein>
<reference evidence="2" key="1">
    <citation type="submission" date="2016-10" db="EMBL/GenBank/DDBJ databases">
        <title>Sequence of Gallionella enrichment culture.</title>
        <authorList>
            <person name="Poehlein A."/>
            <person name="Muehling M."/>
            <person name="Daniel R."/>
        </authorList>
    </citation>
    <scope>NUCLEOTIDE SEQUENCE</scope>
</reference>
<feature type="region of interest" description="Disordered" evidence="1">
    <location>
        <begin position="106"/>
        <end position="149"/>
    </location>
</feature>
<organism evidence="2">
    <name type="scientific">mine drainage metagenome</name>
    <dbReference type="NCBI Taxonomy" id="410659"/>
    <lineage>
        <taxon>unclassified sequences</taxon>
        <taxon>metagenomes</taxon>
        <taxon>ecological metagenomes</taxon>
    </lineage>
</organism>